<keyword evidence="3" id="KW-1185">Reference proteome</keyword>
<sequence length="66" mass="7799">MENKKNNKKKEKQKRGGKKRGPLRLRRRKKKKETILPTSRITRLDPNNTRVTASFASIILRSPFRP</sequence>
<dbReference type="AlphaFoldDB" id="A0A367L199"/>
<reference evidence="2 3" key="1">
    <citation type="journal article" date="2015" name="BMC Genomics">
        <title>Insights from the genome of Ophiocordyceps polyrhachis-furcata to pathogenicity and host specificity in insect fungi.</title>
        <authorList>
            <person name="Wichadakul D."/>
            <person name="Kobmoo N."/>
            <person name="Ingsriswang S."/>
            <person name="Tangphatsornruang S."/>
            <person name="Chantasingh D."/>
            <person name="Luangsa-ard J.J."/>
            <person name="Eurwilaichitr L."/>
        </authorList>
    </citation>
    <scope>NUCLEOTIDE SEQUENCE [LARGE SCALE GENOMIC DNA]</scope>
    <source>
        <strain evidence="2 3">BCC 54312</strain>
    </source>
</reference>
<name>A0A367L199_9HYPO</name>
<dbReference type="Proteomes" id="UP000253664">
    <property type="component" value="Unassembled WGS sequence"/>
</dbReference>
<evidence type="ECO:0000256" key="1">
    <source>
        <dbReference type="SAM" id="MobiDB-lite"/>
    </source>
</evidence>
<comment type="caution">
    <text evidence="2">The sequence shown here is derived from an EMBL/GenBank/DDBJ whole genome shotgun (WGS) entry which is preliminary data.</text>
</comment>
<evidence type="ECO:0000313" key="2">
    <source>
        <dbReference type="EMBL" id="RCI08213.1"/>
    </source>
</evidence>
<feature type="non-terminal residue" evidence="2">
    <location>
        <position position="66"/>
    </location>
</feature>
<feature type="compositionally biased region" description="Basic residues" evidence="1">
    <location>
        <begin position="1"/>
        <end position="32"/>
    </location>
</feature>
<evidence type="ECO:0000313" key="3">
    <source>
        <dbReference type="Proteomes" id="UP000253664"/>
    </source>
</evidence>
<proteinExistence type="predicted"/>
<dbReference type="EMBL" id="LKCN02000021">
    <property type="protein sequence ID" value="RCI08213.1"/>
    <property type="molecule type" value="Genomic_DNA"/>
</dbReference>
<accession>A0A367L199</accession>
<feature type="region of interest" description="Disordered" evidence="1">
    <location>
        <begin position="1"/>
        <end position="33"/>
    </location>
</feature>
<gene>
    <name evidence="2" type="ORF">L249_6365</name>
</gene>
<protein>
    <submittedName>
        <fullName evidence="2">Uncharacterized protein</fullName>
    </submittedName>
</protein>
<organism evidence="2 3">
    <name type="scientific">Ophiocordyceps polyrhachis-furcata BCC 54312</name>
    <dbReference type="NCBI Taxonomy" id="1330021"/>
    <lineage>
        <taxon>Eukaryota</taxon>
        <taxon>Fungi</taxon>
        <taxon>Dikarya</taxon>
        <taxon>Ascomycota</taxon>
        <taxon>Pezizomycotina</taxon>
        <taxon>Sordariomycetes</taxon>
        <taxon>Hypocreomycetidae</taxon>
        <taxon>Hypocreales</taxon>
        <taxon>Ophiocordycipitaceae</taxon>
        <taxon>Ophiocordyceps</taxon>
    </lineage>
</organism>